<dbReference type="InterPro" id="IPR036612">
    <property type="entry name" value="KH_dom_type_1_sf"/>
</dbReference>
<dbReference type="EMBL" id="AP028910">
    <property type="protein sequence ID" value="BES91338.1"/>
    <property type="molecule type" value="Genomic_DNA"/>
</dbReference>
<dbReference type="InterPro" id="IPR013761">
    <property type="entry name" value="SAM/pointed_sf"/>
</dbReference>
<organism evidence="6 7">
    <name type="scientific">Nesidiocoris tenuis</name>
    <dbReference type="NCBI Taxonomy" id="355587"/>
    <lineage>
        <taxon>Eukaryota</taxon>
        <taxon>Metazoa</taxon>
        <taxon>Ecdysozoa</taxon>
        <taxon>Arthropoda</taxon>
        <taxon>Hexapoda</taxon>
        <taxon>Insecta</taxon>
        <taxon>Pterygota</taxon>
        <taxon>Neoptera</taxon>
        <taxon>Paraneoptera</taxon>
        <taxon>Hemiptera</taxon>
        <taxon>Heteroptera</taxon>
        <taxon>Panheteroptera</taxon>
        <taxon>Cimicomorpha</taxon>
        <taxon>Miridae</taxon>
        <taxon>Dicyphina</taxon>
        <taxon>Nesidiocoris</taxon>
    </lineage>
</organism>
<dbReference type="Pfam" id="PF00536">
    <property type="entry name" value="SAM_1"/>
    <property type="match status" value="1"/>
</dbReference>
<name>A0ABN7AH26_9HEMI</name>
<feature type="region of interest" description="Disordered" evidence="4">
    <location>
        <begin position="639"/>
        <end position="673"/>
    </location>
</feature>
<dbReference type="PANTHER" id="PTHR10627:SF69">
    <property type="entry name" value="PROTEIN BICAUDAL C"/>
    <property type="match status" value="1"/>
</dbReference>
<dbReference type="PROSITE" id="PS50105">
    <property type="entry name" value="SAM_DOMAIN"/>
    <property type="match status" value="1"/>
</dbReference>
<dbReference type="InterPro" id="IPR047554">
    <property type="entry name" value="BICC1_KH-I_rpt2"/>
</dbReference>
<evidence type="ECO:0000256" key="3">
    <source>
        <dbReference type="PROSITE-ProRule" id="PRU00117"/>
    </source>
</evidence>
<comment type="similarity">
    <text evidence="1">Belongs to the BicC family.</text>
</comment>
<evidence type="ECO:0000256" key="4">
    <source>
        <dbReference type="SAM" id="MobiDB-lite"/>
    </source>
</evidence>
<dbReference type="PROSITE" id="PS50084">
    <property type="entry name" value="KH_TYPE_1"/>
    <property type="match status" value="2"/>
</dbReference>
<dbReference type="PANTHER" id="PTHR10627">
    <property type="entry name" value="SCP160"/>
    <property type="match status" value="1"/>
</dbReference>
<dbReference type="Gene3D" id="3.30.310.270">
    <property type="match status" value="1"/>
</dbReference>
<feature type="compositionally biased region" description="Low complexity" evidence="4">
    <location>
        <begin position="569"/>
        <end position="591"/>
    </location>
</feature>
<dbReference type="InterPro" id="IPR054727">
    <property type="entry name" value="BICC1_KH"/>
</dbReference>
<dbReference type="CDD" id="cd22421">
    <property type="entry name" value="KH-I_BICC1_rpt2"/>
    <property type="match status" value="1"/>
</dbReference>
<reference evidence="6 7" key="1">
    <citation type="submission" date="2023-09" db="EMBL/GenBank/DDBJ databases">
        <title>Nesidiocoris tenuis whole genome shotgun sequence.</title>
        <authorList>
            <person name="Shibata T."/>
            <person name="Shimoda M."/>
            <person name="Kobayashi T."/>
            <person name="Uehara T."/>
        </authorList>
    </citation>
    <scope>NUCLEOTIDE SEQUENCE [LARGE SCALE GENOMIC DNA]</scope>
    <source>
        <strain evidence="6 7">Japan</strain>
    </source>
</reference>
<proteinExistence type="inferred from homology"/>
<dbReference type="SMART" id="SM00454">
    <property type="entry name" value="SAM"/>
    <property type="match status" value="1"/>
</dbReference>
<evidence type="ECO:0000256" key="2">
    <source>
        <dbReference type="ARBA" id="ARBA00022737"/>
    </source>
</evidence>
<feature type="compositionally biased region" description="Polar residues" evidence="4">
    <location>
        <begin position="483"/>
        <end position="497"/>
    </location>
</feature>
<dbReference type="InterPro" id="IPR004088">
    <property type="entry name" value="KH_dom_type_1"/>
</dbReference>
<dbReference type="SMART" id="SM00322">
    <property type="entry name" value="KH"/>
    <property type="match status" value="2"/>
</dbReference>
<dbReference type="InterPro" id="IPR047549">
    <property type="entry name" value="BICC1_KH-I_rpt1"/>
</dbReference>
<keyword evidence="2" id="KW-0677">Repeat</keyword>
<feature type="region of interest" description="Disordered" evidence="4">
    <location>
        <begin position="542"/>
        <end position="602"/>
    </location>
</feature>
<dbReference type="InterPro" id="IPR001660">
    <property type="entry name" value="SAM"/>
</dbReference>
<sequence length="794" mass="88236">MSSLAIILVISTREDAQSETTSCSTIDDRHLLTGPEREDVARLLGISEEEVIQERFRVSRRRMEQLLFGSSPGSAAQFFDSIMQDTNTVLIWPTRMKENAKSKKDPFIKARGQAINVEKAKNRVIEGLDPEVKSVTLKVDISYTDHSHIIGRGGNTIKSVMSATGCHIHFPDCNRSNENEKSNMVSITGQLDRVEVARAKIRSLIPLVFSFDFPVLGAIFMPLEEHNPFIASLKEEYNVQVLLRTRQKLNSTLVLVKGSSTEYERVKEATEKLIAHIRSPQGEPVQIHTSIEISPHHHFIVRGKDNVHLNLIKRKTGTQITFPDLGDSNIPTIKRSNVIITGDSIRNVYLALQLIIGSLPVVFSFEMPEGFVSMSNLREASEQFDVSITAKLKTKANLYTIFIKSVERNMENIYNAYKAVVDNRDGLPVRVEIPSTYLLSDALPYNVITAGCNEGRSPGYRSPLPSSPSLHPTSTHHTGGRRSPTSPILLQPTQGYGNSTSPLLKDLGAFGQPPLINQAAYSSFWPHQNFLLHGLAIPDRSTGRLSSSIPSLSNDRVDSSASGFKSNLSSPVPSLTRTSSPSPSQQGSNTSGELSYCRASTSQADSSSYDQLRISALQAKRQKVKPSELRIPTNFWSGFGFSQSSPPPPNREFRRSFDGQSRSDLSEDGDESRSMYLGASARSNESIAQPNSNFLEMVSDSIVESVNQAPFTQDMYSLLASIGMERYYSNFVENEVQDLEVLLTFNEADLISIGVNALGARKKFLMLIAGLKRRRQFRKTPGAERKKPNWWPEY</sequence>
<gene>
    <name evidence="6" type="ORF">NTJ_04146</name>
</gene>
<evidence type="ECO:0000259" key="5">
    <source>
        <dbReference type="PROSITE" id="PS50105"/>
    </source>
</evidence>
<accession>A0ABN7AH26</accession>
<dbReference type="InterPro" id="IPR004087">
    <property type="entry name" value="KH_dom"/>
</dbReference>
<feature type="compositionally biased region" description="Low complexity" evidence="4">
    <location>
        <begin position="462"/>
        <end position="477"/>
    </location>
</feature>
<dbReference type="SUPFAM" id="SSF54791">
    <property type="entry name" value="Eukaryotic type KH-domain (KH-domain type I)"/>
    <property type="match status" value="2"/>
</dbReference>
<keyword evidence="7" id="KW-1185">Reference proteome</keyword>
<evidence type="ECO:0000256" key="1">
    <source>
        <dbReference type="ARBA" id="ARBA00007662"/>
    </source>
</evidence>
<dbReference type="Pfam" id="PF24234">
    <property type="entry name" value="KH_BICC1_1st"/>
    <property type="match status" value="1"/>
</dbReference>
<dbReference type="Pfam" id="PF22985">
    <property type="entry name" value="KH_BICC1"/>
    <property type="match status" value="2"/>
</dbReference>
<feature type="domain" description="SAM" evidence="5">
    <location>
        <begin position="713"/>
        <end position="774"/>
    </location>
</feature>
<evidence type="ECO:0000313" key="7">
    <source>
        <dbReference type="Proteomes" id="UP001307889"/>
    </source>
</evidence>
<keyword evidence="3" id="KW-0694">RNA-binding</keyword>
<evidence type="ECO:0000313" key="6">
    <source>
        <dbReference type="EMBL" id="BES91338.1"/>
    </source>
</evidence>
<protein>
    <recommendedName>
        <fullName evidence="5">SAM domain-containing protein</fullName>
    </recommendedName>
</protein>
<dbReference type="SUPFAM" id="SSF47769">
    <property type="entry name" value="SAM/Pointed domain"/>
    <property type="match status" value="1"/>
</dbReference>
<feature type="region of interest" description="Disordered" evidence="4">
    <location>
        <begin position="456"/>
        <end position="497"/>
    </location>
</feature>
<dbReference type="Proteomes" id="UP001307889">
    <property type="component" value="Chromosome 2"/>
</dbReference>
<feature type="compositionally biased region" description="Polar residues" evidence="4">
    <location>
        <begin position="543"/>
        <end position="568"/>
    </location>
</feature>
<dbReference type="Gene3D" id="1.10.150.50">
    <property type="entry name" value="Transcription Factor, Ets-1"/>
    <property type="match status" value="1"/>
</dbReference>
<dbReference type="Gene3D" id="3.30.1370.10">
    <property type="entry name" value="K Homology domain, type 1"/>
    <property type="match status" value="1"/>
</dbReference>
<dbReference type="Pfam" id="PF00013">
    <property type="entry name" value="KH_1"/>
    <property type="match status" value="2"/>
</dbReference>